<evidence type="ECO:0000256" key="5">
    <source>
        <dbReference type="ARBA" id="ARBA00022684"/>
    </source>
</evidence>
<evidence type="ECO:0000313" key="13">
    <source>
        <dbReference type="Proteomes" id="UP000799640"/>
    </source>
</evidence>
<dbReference type="EC" id="6.3.2.2" evidence="3 10"/>
<name>A0A6G1I572_9PEZI</name>
<keyword evidence="5 10" id="KW-0317">Glutathione biosynthesis</keyword>
<evidence type="ECO:0000256" key="4">
    <source>
        <dbReference type="ARBA" id="ARBA00022598"/>
    </source>
</evidence>
<comment type="catalytic activity">
    <reaction evidence="10">
        <text>L-cysteine + L-glutamate + ATP = gamma-L-glutamyl-L-cysteine + ADP + phosphate + H(+)</text>
        <dbReference type="Rhea" id="RHEA:13285"/>
        <dbReference type="ChEBI" id="CHEBI:15378"/>
        <dbReference type="ChEBI" id="CHEBI:29985"/>
        <dbReference type="ChEBI" id="CHEBI:30616"/>
        <dbReference type="ChEBI" id="CHEBI:35235"/>
        <dbReference type="ChEBI" id="CHEBI:43474"/>
        <dbReference type="ChEBI" id="CHEBI:58173"/>
        <dbReference type="ChEBI" id="CHEBI:456216"/>
        <dbReference type="EC" id="6.3.2.2"/>
    </reaction>
</comment>
<dbReference type="EMBL" id="ML996690">
    <property type="protein sequence ID" value="KAF2403135.1"/>
    <property type="molecule type" value="Genomic_DNA"/>
</dbReference>
<evidence type="ECO:0000256" key="3">
    <source>
        <dbReference type="ARBA" id="ARBA00012220"/>
    </source>
</evidence>
<dbReference type="GO" id="GO:0005524">
    <property type="term" value="F:ATP binding"/>
    <property type="evidence" value="ECO:0007669"/>
    <property type="project" value="UniProtKB-UniRule"/>
</dbReference>
<proteinExistence type="inferred from homology"/>
<dbReference type="Gene3D" id="1.10.8.960">
    <property type="match status" value="1"/>
</dbReference>
<evidence type="ECO:0000256" key="10">
    <source>
        <dbReference type="RuleBase" id="RU367135"/>
    </source>
</evidence>
<keyword evidence="13" id="KW-1185">Reference proteome</keyword>
<evidence type="ECO:0000256" key="6">
    <source>
        <dbReference type="ARBA" id="ARBA00022741"/>
    </source>
</evidence>
<dbReference type="UniPathway" id="UPA00142">
    <property type="reaction ID" value="UER00209"/>
</dbReference>
<dbReference type="Gene3D" id="3.30.590.50">
    <property type="match status" value="2"/>
</dbReference>
<dbReference type="PANTHER" id="PTHR11164">
    <property type="entry name" value="GLUTAMATE CYSTEINE LIGASE"/>
    <property type="match status" value="1"/>
</dbReference>
<dbReference type="PANTHER" id="PTHR11164:SF0">
    <property type="entry name" value="GLUTAMATE--CYSTEINE LIGASE CATALYTIC SUBUNIT"/>
    <property type="match status" value="1"/>
</dbReference>
<protein>
    <recommendedName>
        <fullName evidence="3 10">Glutamate--cysteine ligase</fullName>
        <ecNumber evidence="3 10">6.3.2.2</ecNumber>
    </recommendedName>
    <alternativeName>
        <fullName evidence="9 10">Gamma-ECS</fullName>
    </alternativeName>
    <alternativeName>
        <fullName evidence="8 10">Gamma-glutamylcysteine synthetase</fullName>
    </alternativeName>
</protein>
<organism evidence="12 13">
    <name type="scientific">Trichodelitschia bisporula</name>
    <dbReference type="NCBI Taxonomy" id="703511"/>
    <lineage>
        <taxon>Eukaryota</taxon>
        <taxon>Fungi</taxon>
        <taxon>Dikarya</taxon>
        <taxon>Ascomycota</taxon>
        <taxon>Pezizomycotina</taxon>
        <taxon>Dothideomycetes</taxon>
        <taxon>Dothideomycetes incertae sedis</taxon>
        <taxon>Phaeotrichales</taxon>
        <taxon>Phaeotrichaceae</taxon>
        <taxon>Trichodelitschia</taxon>
    </lineage>
</organism>
<dbReference type="Pfam" id="PF03074">
    <property type="entry name" value="GCS"/>
    <property type="match status" value="1"/>
</dbReference>
<dbReference type="InterPro" id="IPR004308">
    <property type="entry name" value="GCS"/>
</dbReference>
<feature type="region of interest" description="Disordered" evidence="11">
    <location>
        <begin position="173"/>
        <end position="193"/>
    </location>
</feature>
<dbReference type="OrthoDB" id="7939818at2759"/>
<evidence type="ECO:0000256" key="11">
    <source>
        <dbReference type="SAM" id="MobiDB-lite"/>
    </source>
</evidence>
<evidence type="ECO:0000313" key="12">
    <source>
        <dbReference type="EMBL" id="KAF2403135.1"/>
    </source>
</evidence>
<feature type="region of interest" description="Disordered" evidence="11">
    <location>
        <begin position="1"/>
        <end position="22"/>
    </location>
</feature>
<dbReference type="AlphaFoldDB" id="A0A6G1I572"/>
<evidence type="ECO:0000256" key="8">
    <source>
        <dbReference type="ARBA" id="ARBA00030585"/>
    </source>
</evidence>
<evidence type="ECO:0000256" key="7">
    <source>
        <dbReference type="ARBA" id="ARBA00022840"/>
    </source>
</evidence>
<dbReference type="Proteomes" id="UP000799640">
    <property type="component" value="Unassembled WGS sequence"/>
</dbReference>
<comment type="similarity">
    <text evidence="2 10">Belongs to the glutamate--cysteine ligase type 3 family.</text>
</comment>
<evidence type="ECO:0000256" key="2">
    <source>
        <dbReference type="ARBA" id="ARBA00008100"/>
    </source>
</evidence>
<dbReference type="GO" id="GO:0006750">
    <property type="term" value="P:glutathione biosynthetic process"/>
    <property type="evidence" value="ECO:0007669"/>
    <property type="project" value="UniProtKB-UniRule"/>
</dbReference>
<reference evidence="12" key="1">
    <citation type="journal article" date="2020" name="Stud. Mycol.">
        <title>101 Dothideomycetes genomes: a test case for predicting lifestyles and emergence of pathogens.</title>
        <authorList>
            <person name="Haridas S."/>
            <person name="Albert R."/>
            <person name="Binder M."/>
            <person name="Bloem J."/>
            <person name="Labutti K."/>
            <person name="Salamov A."/>
            <person name="Andreopoulos B."/>
            <person name="Baker S."/>
            <person name="Barry K."/>
            <person name="Bills G."/>
            <person name="Bluhm B."/>
            <person name="Cannon C."/>
            <person name="Castanera R."/>
            <person name="Culley D."/>
            <person name="Daum C."/>
            <person name="Ezra D."/>
            <person name="Gonzalez J."/>
            <person name="Henrissat B."/>
            <person name="Kuo A."/>
            <person name="Liang C."/>
            <person name="Lipzen A."/>
            <person name="Lutzoni F."/>
            <person name="Magnuson J."/>
            <person name="Mondo S."/>
            <person name="Nolan M."/>
            <person name="Ohm R."/>
            <person name="Pangilinan J."/>
            <person name="Park H.-J."/>
            <person name="Ramirez L."/>
            <person name="Alfaro M."/>
            <person name="Sun H."/>
            <person name="Tritt A."/>
            <person name="Yoshinaga Y."/>
            <person name="Zwiers L.-H."/>
            <person name="Turgeon B."/>
            <person name="Goodwin S."/>
            <person name="Spatafora J."/>
            <person name="Crous P."/>
            <person name="Grigoriev I."/>
        </authorList>
    </citation>
    <scope>NUCLEOTIDE SEQUENCE</scope>
    <source>
        <strain evidence="12">CBS 262.69</strain>
    </source>
</reference>
<keyword evidence="6 10" id="KW-0547">Nucleotide-binding</keyword>
<comment type="pathway">
    <text evidence="1 10">Sulfur metabolism; glutathione biosynthesis; glutathione from L-cysteine and L-glutamate: step 1/2.</text>
</comment>
<keyword evidence="7 10" id="KW-0067">ATP-binding</keyword>
<evidence type="ECO:0000256" key="9">
    <source>
        <dbReference type="ARBA" id="ARBA00032122"/>
    </source>
</evidence>
<gene>
    <name evidence="12" type="ORF">EJ06DRAFT_489969</name>
</gene>
<keyword evidence="4 10" id="KW-0436">Ligase</keyword>
<dbReference type="SUPFAM" id="SSF55931">
    <property type="entry name" value="Glutamine synthetase/guanido kinase"/>
    <property type="match status" value="1"/>
</dbReference>
<dbReference type="InterPro" id="IPR014746">
    <property type="entry name" value="Gln_synth/guanido_kin_cat_dom"/>
</dbReference>
<accession>A0A6G1I572</accession>
<dbReference type="GO" id="GO:0004357">
    <property type="term" value="F:glutamate-cysteine ligase activity"/>
    <property type="evidence" value="ECO:0007669"/>
    <property type="project" value="UniProtKB-UniRule"/>
</dbReference>
<evidence type="ECO:0000256" key="1">
    <source>
        <dbReference type="ARBA" id="ARBA00005006"/>
    </source>
</evidence>
<sequence>MSDTQQRAVENPQQPTVANTQEDVPFVPFTALEPHLQRLHDVSIEYILSIYPKISTRQASNKTWGDELESQIVTFNPTTKTALPTPIQTHLLQTLPSSSADPSVAEPVYHPEFAKYMIESTPPTPYTILPASLLSVEECLHSRRATIQYKLQTNEQVLNLSLHPRIGADLLAAQLSPPGSPASSSSTSTSQAQSALDTLISPAPYTVAHASITARHHHTPSISITPFTDTHTSLPPTLTLPHILPGPGACGLQATFQCASLGQARALHDSLTIVAPVLLALSAATPIYAGVLVDTDARFARTGMAVDDRAPGEGVAARWGVPGMYLADAPMEDETRYLDPGHRLGETYVGRLEEAGMDGVMARYFAAMHGRDPLYVRGEEAEGLSGEAVFRSLCGSDWSAVRMKIPEPQGAGGWRVEVRVMEVQMRDWENAGLLVFVALLTRVLMKQGLDLAIPLPQVRENMRRAQRRDAVRSERFWWSGGRDGVRELGIREIVLGGEGWVGLLPLVRGYLDEERVEGEERAHLERYLDFIGRRASGDEKTAARWIRNFVQAHPGYKGDSLVSDEVCFDLLRAMAEAEKAG</sequence>